<evidence type="ECO:0000313" key="3">
    <source>
        <dbReference type="Proteomes" id="UP000684084"/>
    </source>
</evidence>
<dbReference type="Proteomes" id="UP000684084">
    <property type="component" value="Unassembled WGS sequence"/>
</dbReference>
<reference evidence="2" key="1">
    <citation type="submission" date="2020-05" db="EMBL/GenBank/DDBJ databases">
        <authorList>
            <person name="Rincon C."/>
            <person name="Sanders R I."/>
            <person name="Robbins C."/>
            <person name="Chaturvedi A."/>
        </authorList>
    </citation>
    <scope>NUCLEOTIDE SEQUENCE</scope>
    <source>
        <strain evidence="2">CHB12</strain>
    </source>
</reference>
<accession>A0A915ZZY9</accession>
<organism evidence="2 3">
    <name type="scientific">Rhizophagus irregularis</name>
    <dbReference type="NCBI Taxonomy" id="588596"/>
    <lineage>
        <taxon>Eukaryota</taxon>
        <taxon>Fungi</taxon>
        <taxon>Fungi incertae sedis</taxon>
        <taxon>Mucoromycota</taxon>
        <taxon>Glomeromycotina</taxon>
        <taxon>Glomeromycetes</taxon>
        <taxon>Glomerales</taxon>
        <taxon>Glomeraceae</taxon>
        <taxon>Rhizophagus</taxon>
    </lineage>
</organism>
<sequence length="379" mass="43527">MSQTQQIQLVAINTKEEYLLAMELLGDLFENEQRIGNSIRNVPTTLQRNERKGKGTMDSKLETGNFDNGNRRSDDPSCHSMGCSYPLLYDQHLRTSNADFSRLSDGMAVSTFKTVVEVDNDFRASDIHGYNRYTTMADSIKCGVEIKRQGNHEGLVRSVANRGQEFQKKNNKVSAESRFRDSPSLSSGRSWEFGKESSTLAVRELCRDEYMVPSSVTDTRATNQNLCNDNRNTRNEIMLRELPNDDGMQNMRNTNDLASLIKLLKDKEPYREETNKDVFTKSEIYRFPKTYGITDFRLVFACGDSVFWLEDHGVIYFWSRIDDSMIRGGGNLEEALKNYLFNQEKLCYVDEITRELVPINAYDKEAEEWVNSIDVTKIS</sequence>
<name>A0A915ZZY9_9GLOM</name>
<dbReference type="OrthoDB" id="2317649at2759"/>
<protein>
    <submittedName>
        <fullName evidence="2">Uncharacterized protein</fullName>
    </submittedName>
</protein>
<gene>
    <name evidence="2" type="ORF">CHRIB12_LOCUS23290</name>
</gene>
<feature type="region of interest" description="Disordered" evidence="1">
    <location>
        <begin position="40"/>
        <end position="77"/>
    </location>
</feature>
<evidence type="ECO:0000256" key="1">
    <source>
        <dbReference type="SAM" id="MobiDB-lite"/>
    </source>
</evidence>
<comment type="caution">
    <text evidence="2">The sequence shown here is derived from an EMBL/GenBank/DDBJ whole genome shotgun (WGS) entry which is preliminary data.</text>
</comment>
<feature type="region of interest" description="Disordered" evidence="1">
    <location>
        <begin position="168"/>
        <end position="190"/>
    </location>
</feature>
<proteinExistence type="predicted"/>
<feature type="compositionally biased region" description="Basic and acidic residues" evidence="1">
    <location>
        <begin position="48"/>
        <end position="61"/>
    </location>
</feature>
<dbReference type="AlphaFoldDB" id="A0A915ZZY9"/>
<evidence type="ECO:0000313" key="2">
    <source>
        <dbReference type="EMBL" id="CAB5394357.1"/>
    </source>
</evidence>
<dbReference type="VEuPathDB" id="FungiDB:RhiirFUN_025005"/>
<dbReference type="EMBL" id="CAGKOT010000088">
    <property type="protein sequence ID" value="CAB5394357.1"/>
    <property type="molecule type" value="Genomic_DNA"/>
</dbReference>